<dbReference type="Proteomes" id="UP000298030">
    <property type="component" value="Unassembled WGS sequence"/>
</dbReference>
<reference evidence="2 3" key="1">
    <citation type="journal article" date="2019" name="Nat. Ecol. Evol.">
        <title>Megaphylogeny resolves global patterns of mushroom evolution.</title>
        <authorList>
            <person name="Varga T."/>
            <person name="Krizsan K."/>
            <person name="Foldi C."/>
            <person name="Dima B."/>
            <person name="Sanchez-Garcia M."/>
            <person name="Sanchez-Ramirez S."/>
            <person name="Szollosi G.J."/>
            <person name="Szarkandi J.G."/>
            <person name="Papp V."/>
            <person name="Albert L."/>
            <person name="Andreopoulos W."/>
            <person name="Angelini C."/>
            <person name="Antonin V."/>
            <person name="Barry K.W."/>
            <person name="Bougher N.L."/>
            <person name="Buchanan P."/>
            <person name="Buyck B."/>
            <person name="Bense V."/>
            <person name="Catcheside P."/>
            <person name="Chovatia M."/>
            <person name="Cooper J."/>
            <person name="Damon W."/>
            <person name="Desjardin D."/>
            <person name="Finy P."/>
            <person name="Geml J."/>
            <person name="Haridas S."/>
            <person name="Hughes K."/>
            <person name="Justo A."/>
            <person name="Karasinski D."/>
            <person name="Kautmanova I."/>
            <person name="Kiss B."/>
            <person name="Kocsube S."/>
            <person name="Kotiranta H."/>
            <person name="LaButti K.M."/>
            <person name="Lechner B.E."/>
            <person name="Liimatainen K."/>
            <person name="Lipzen A."/>
            <person name="Lukacs Z."/>
            <person name="Mihaltcheva S."/>
            <person name="Morgado L.N."/>
            <person name="Niskanen T."/>
            <person name="Noordeloos M.E."/>
            <person name="Ohm R.A."/>
            <person name="Ortiz-Santana B."/>
            <person name="Ovrebo C."/>
            <person name="Racz N."/>
            <person name="Riley R."/>
            <person name="Savchenko A."/>
            <person name="Shiryaev A."/>
            <person name="Soop K."/>
            <person name="Spirin V."/>
            <person name="Szebenyi C."/>
            <person name="Tomsovsky M."/>
            <person name="Tulloss R.E."/>
            <person name="Uehling J."/>
            <person name="Grigoriev I.V."/>
            <person name="Vagvolgyi C."/>
            <person name="Papp T."/>
            <person name="Martin F.M."/>
            <person name="Miettinen O."/>
            <person name="Hibbett D.S."/>
            <person name="Nagy L.G."/>
        </authorList>
    </citation>
    <scope>NUCLEOTIDE SEQUENCE [LARGE SCALE GENOMIC DNA]</scope>
    <source>
        <strain evidence="2 3">FP101781</strain>
    </source>
</reference>
<dbReference type="OrthoDB" id="9991317at2759"/>
<dbReference type="AlphaFoldDB" id="A0A4Y7TS19"/>
<evidence type="ECO:0000256" key="1">
    <source>
        <dbReference type="SAM" id="MobiDB-lite"/>
    </source>
</evidence>
<sequence>MDISLECVALAGEHGESLSLAELWIFGVPGSEEGICIALTRTAPNKWEVAGAIEVPYEVDGIDCIAKDEDGEDIGFLHLDCKKMRIAGTRPGHRVTQILEHWNGPCGSLTMSWEVAQKKSMVVELKHLNISITALQKAVEWMPTHHPFLFSWLDDLARAFHHLFKRTGEPKDIAKAISALKKAARLTPKDHHDKLLNRYRSLATACTSLYKRTSNLTDLCDATLASQKVTELTSHDEADLPTNVLWNLLFERLERTGSVSDISQAISALQKAVDLTPLTHSNRPTRLGNLGVYICVGSSEAVPYLMLPKRFQSYTKQYGPPPKHTASLSDVAEAISVFRRALECTQEGYPVLPGLLGNLASALILRYGQGEDPTDISEAIAAQRRAVAITLPGDPSLPAQLSNLSTSLRRRYDHSGAIPDVDDAISTMREAIKLTPDGAGEPPCQAESAANSPSSPPRVKLEAAENWGRAVKRYDSGSTQVIDAFDVAISLIALIAGLEQTVEGRYEQLQNVSGIALEAAAAACKLERLDKVVEWLEQGRCLVWSQLNHLRTPLEDLRHHDASLEQKLHLAREWDEVLVTVRLIPGFESFLRPAPCSSLLRHLPLCGPIVVINLAGEQCDAIALLAELEELIHIPLPGFSLNKPNQYQSQLNAHVRSHGLRVREEQGAEDKLPGREGAEGALSVLRSLWVEVVKPVLDALGYSRTDTTGQKQPRIWWCPTSPLSFLPLHVAGIYEGRMRHSSDRPGKEIAVTGWDGIWIIFNEPTEGYGQDKECERSGPAHSLHSSIQALRHRIGDSEESILAWVPYVHFGY</sequence>
<accession>A0A4Y7TS19</accession>
<name>A0A4Y7TS19_COPMI</name>
<keyword evidence="3" id="KW-1185">Reference proteome</keyword>
<feature type="region of interest" description="Disordered" evidence="1">
    <location>
        <begin position="434"/>
        <end position="459"/>
    </location>
</feature>
<dbReference type="SUPFAM" id="SSF48452">
    <property type="entry name" value="TPR-like"/>
    <property type="match status" value="1"/>
</dbReference>
<dbReference type="Gene3D" id="1.25.40.10">
    <property type="entry name" value="Tetratricopeptide repeat domain"/>
    <property type="match status" value="2"/>
</dbReference>
<dbReference type="InterPro" id="IPR011990">
    <property type="entry name" value="TPR-like_helical_dom_sf"/>
</dbReference>
<organism evidence="2 3">
    <name type="scientific">Coprinellus micaceus</name>
    <name type="common">Glistening ink-cap mushroom</name>
    <name type="synonym">Coprinus micaceus</name>
    <dbReference type="NCBI Taxonomy" id="71717"/>
    <lineage>
        <taxon>Eukaryota</taxon>
        <taxon>Fungi</taxon>
        <taxon>Dikarya</taxon>
        <taxon>Basidiomycota</taxon>
        <taxon>Agaricomycotina</taxon>
        <taxon>Agaricomycetes</taxon>
        <taxon>Agaricomycetidae</taxon>
        <taxon>Agaricales</taxon>
        <taxon>Agaricineae</taxon>
        <taxon>Psathyrellaceae</taxon>
        <taxon>Coprinellus</taxon>
    </lineage>
</organism>
<evidence type="ECO:0000313" key="3">
    <source>
        <dbReference type="Proteomes" id="UP000298030"/>
    </source>
</evidence>
<protein>
    <recommendedName>
        <fullName evidence="4">CHAT domain-containing protein</fullName>
    </recommendedName>
</protein>
<comment type="caution">
    <text evidence="2">The sequence shown here is derived from an EMBL/GenBank/DDBJ whole genome shotgun (WGS) entry which is preliminary data.</text>
</comment>
<evidence type="ECO:0008006" key="4">
    <source>
        <dbReference type="Google" id="ProtNLM"/>
    </source>
</evidence>
<dbReference type="STRING" id="71717.A0A4Y7TS19"/>
<evidence type="ECO:0000313" key="2">
    <source>
        <dbReference type="EMBL" id="TEB36724.1"/>
    </source>
</evidence>
<gene>
    <name evidence="2" type="ORF">FA13DRAFT_1771256</name>
</gene>
<proteinExistence type="predicted"/>
<dbReference type="EMBL" id="QPFP01000005">
    <property type="protein sequence ID" value="TEB36724.1"/>
    <property type="molecule type" value="Genomic_DNA"/>
</dbReference>